<dbReference type="PATRIC" id="fig|1367477.3.peg.2030"/>
<dbReference type="InterPro" id="IPR002347">
    <property type="entry name" value="SDR_fam"/>
</dbReference>
<keyword evidence="4" id="KW-1185">Reference proteome</keyword>
<evidence type="ECO:0000256" key="2">
    <source>
        <dbReference type="ARBA" id="ARBA00023002"/>
    </source>
</evidence>
<protein>
    <submittedName>
        <fullName evidence="3">Dehydrogenase</fullName>
    </submittedName>
</protein>
<keyword evidence="2" id="KW-0560">Oxidoreductase</keyword>
<name>U5LB97_9BACI</name>
<dbReference type="AlphaFoldDB" id="U5LB97"/>
<dbReference type="STRING" id="1367477.N288_10455"/>
<sequence>MSQENQNREMPQVDQMQDFASTDQDMMDQMPEMNQSQMYHPPMYQMQQANQMPQYPMSPMQQANQMPQYVMPQMGQHAGNGKGQYQYEDMMGQYQHGNMMGLKEQKKLRQIQQLQQAFDANKVEHPYPMYPNYGKIIQYEEIPFNLPEQRQLFHPGVERLMVPRPIIENPNYKGSGKLKGKVALITGGDSGIGAAVAIAFAKEGADVAIAYLNEHEDANRTRMRVEQLGQRCLLMPGDLRDKRQCVAIVEQTVRTFGRLDILCNHVGIQFQQKSLTDITDQQFDDTFKVNIYSHFYTTRAALPYMKPGSSIIQTSSVVTYVGEKQMIDYTATKGANVGFTRALAKNVVKKGIRVNAVAPGRIWTPLIAASFSSDQVAVYGAFNPMQRVAHPFELAPTYVYLASDDSRFVTGQVLHVDGGESTHS</sequence>
<dbReference type="FunFam" id="3.40.50.720:FF:000084">
    <property type="entry name" value="Short-chain dehydrogenase reductase"/>
    <property type="match status" value="1"/>
</dbReference>
<evidence type="ECO:0000313" key="3">
    <source>
        <dbReference type="EMBL" id="AGX04006.1"/>
    </source>
</evidence>
<evidence type="ECO:0000256" key="1">
    <source>
        <dbReference type="ARBA" id="ARBA00006484"/>
    </source>
</evidence>
<dbReference type="InterPro" id="IPR036291">
    <property type="entry name" value="NAD(P)-bd_dom_sf"/>
</dbReference>
<accession>U5LB97</accession>
<dbReference type="Proteomes" id="UP000017805">
    <property type="component" value="Chromosome"/>
</dbReference>
<dbReference type="GO" id="GO:0016614">
    <property type="term" value="F:oxidoreductase activity, acting on CH-OH group of donors"/>
    <property type="evidence" value="ECO:0007669"/>
    <property type="project" value="UniProtKB-ARBA"/>
</dbReference>
<gene>
    <name evidence="3" type="ORF">N288_10455</name>
</gene>
<comment type="similarity">
    <text evidence="1">Belongs to the short-chain dehydrogenases/reductases (SDR) family.</text>
</comment>
<dbReference type="PANTHER" id="PTHR48107:SF16">
    <property type="entry name" value="NADPH-DEPENDENT ALDEHYDE REDUCTASE 1, CHLOROPLASTIC"/>
    <property type="match status" value="1"/>
</dbReference>
<dbReference type="HOGENOM" id="CLU_010194_4_1_9"/>
<dbReference type="SUPFAM" id="SSF51735">
    <property type="entry name" value="NAD(P)-binding Rossmann-fold domains"/>
    <property type="match status" value="1"/>
</dbReference>
<dbReference type="Pfam" id="PF13561">
    <property type="entry name" value="adh_short_C2"/>
    <property type="match status" value="1"/>
</dbReference>
<reference evidence="3 4" key="1">
    <citation type="submission" date="2013-07" db="EMBL/GenBank/DDBJ databases">
        <title>Complete genome sequence of Bacillus infantis NRRL B-14911 that has potential to induce cardiac disease by antigenic mimicry.</title>
        <authorList>
            <person name="Massilamany C."/>
            <person name="Smith T.P.L."/>
            <person name="Loy J.D."/>
            <person name="Barletta R."/>
            <person name="Reddy J."/>
        </authorList>
    </citation>
    <scope>NUCLEOTIDE SEQUENCE [LARGE SCALE GENOMIC DNA]</scope>
    <source>
        <strain evidence="3 4">NRRL B-14911</strain>
    </source>
</reference>
<dbReference type="PRINTS" id="PR00081">
    <property type="entry name" value="GDHRDH"/>
</dbReference>
<organism evidence="3 4">
    <name type="scientific">Bacillus infantis NRRL B-14911</name>
    <dbReference type="NCBI Taxonomy" id="1367477"/>
    <lineage>
        <taxon>Bacteria</taxon>
        <taxon>Bacillati</taxon>
        <taxon>Bacillota</taxon>
        <taxon>Bacilli</taxon>
        <taxon>Bacillales</taxon>
        <taxon>Bacillaceae</taxon>
        <taxon>Bacillus</taxon>
    </lineage>
</organism>
<dbReference type="GO" id="GO:0008206">
    <property type="term" value="P:bile acid metabolic process"/>
    <property type="evidence" value="ECO:0007669"/>
    <property type="project" value="UniProtKB-ARBA"/>
</dbReference>
<dbReference type="PANTHER" id="PTHR48107">
    <property type="entry name" value="NADPH-DEPENDENT ALDEHYDE REDUCTASE-LIKE PROTEIN, CHLOROPLASTIC-RELATED"/>
    <property type="match status" value="1"/>
</dbReference>
<proteinExistence type="inferred from homology"/>
<dbReference type="Gene3D" id="3.40.50.720">
    <property type="entry name" value="NAD(P)-binding Rossmann-like Domain"/>
    <property type="match status" value="1"/>
</dbReference>
<dbReference type="EMBL" id="CP006643">
    <property type="protein sequence ID" value="AGX04006.1"/>
    <property type="molecule type" value="Genomic_DNA"/>
</dbReference>
<evidence type="ECO:0000313" key="4">
    <source>
        <dbReference type="Proteomes" id="UP000017805"/>
    </source>
</evidence>
<dbReference type="KEGG" id="bif:N288_10455"/>
<dbReference type="PRINTS" id="PR00080">
    <property type="entry name" value="SDRFAMILY"/>
</dbReference>